<accession>A0A4S4N322</accession>
<gene>
    <name evidence="1" type="ORF">EUX98_g2012</name>
</gene>
<dbReference type="AlphaFoldDB" id="A0A4S4N322"/>
<organism evidence="1 2">
    <name type="scientific">Antrodiella citrinella</name>
    <dbReference type="NCBI Taxonomy" id="2447956"/>
    <lineage>
        <taxon>Eukaryota</taxon>
        <taxon>Fungi</taxon>
        <taxon>Dikarya</taxon>
        <taxon>Basidiomycota</taxon>
        <taxon>Agaricomycotina</taxon>
        <taxon>Agaricomycetes</taxon>
        <taxon>Polyporales</taxon>
        <taxon>Steccherinaceae</taxon>
        <taxon>Antrodiella</taxon>
    </lineage>
</organism>
<protein>
    <submittedName>
        <fullName evidence="1">Uncharacterized protein</fullName>
    </submittedName>
</protein>
<proteinExistence type="predicted"/>
<dbReference type="Proteomes" id="UP000308730">
    <property type="component" value="Unassembled WGS sequence"/>
</dbReference>
<sequence>MFFGHSLQAIRISSKKRGSKLPDDWSSGPMIQSLVHGSRGLSVWASTACKFIDAEDPQARLSLVLRGVTVNCLQDLSCERDKGLFVLYSTILKEVGRKPLNLSVLNLLASDTEAVAPVDAFHDIIQHFSCFFTGWGSDPEDPNVKRHIRIRHRSLFKFLTKPWRCGYDSQWFIDVHEHKLRLGLRCLDLLEQAFTPSGTAWDRHPDAVRHAIITYWMNHFCESGDAYDDELEVEMARVKRFLSSDCSVDAWLQARREIMLDSSPELFPDLFPALFSPLAKLVQWLHDSRTPLNATQPFLEFADVPWNLRRLRVFALLKTVDWQDVWLVLEKEMKNLLRRLRASPEQPLEDGLLIGLNHGCLEHDYWDEQHPQVRPFPVYSYVSDRELTQHDS</sequence>
<name>A0A4S4N322_9APHY</name>
<keyword evidence="2" id="KW-1185">Reference proteome</keyword>
<evidence type="ECO:0000313" key="1">
    <source>
        <dbReference type="EMBL" id="THH32181.1"/>
    </source>
</evidence>
<comment type="caution">
    <text evidence="1">The sequence shown here is derived from an EMBL/GenBank/DDBJ whole genome shotgun (WGS) entry which is preliminary data.</text>
</comment>
<evidence type="ECO:0000313" key="2">
    <source>
        <dbReference type="Proteomes" id="UP000308730"/>
    </source>
</evidence>
<dbReference type="EMBL" id="SGPM01000028">
    <property type="protein sequence ID" value="THH32181.1"/>
    <property type="molecule type" value="Genomic_DNA"/>
</dbReference>
<reference evidence="1 2" key="1">
    <citation type="submission" date="2019-02" db="EMBL/GenBank/DDBJ databases">
        <title>Genome sequencing of the rare red list fungi Antrodiella citrinella (Flaviporus citrinellus).</title>
        <authorList>
            <person name="Buettner E."/>
            <person name="Kellner H."/>
        </authorList>
    </citation>
    <scope>NUCLEOTIDE SEQUENCE [LARGE SCALE GENOMIC DNA]</scope>
    <source>
        <strain evidence="1 2">DSM 108506</strain>
    </source>
</reference>